<gene>
    <name evidence="2" type="ORF">GCM10009655_12250</name>
</gene>
<accession>A0ABP4G5K0</accession>
<dbReference type="Proteomes" id="UP001500943">
    <property type="component" value="Unassembled WGS sequence"/>
</dbReference>
<protein>
    <submittedName>
        <fullName evidence="2">NAD(P)H-binding protein</fullName>
    </submittedName>
</protein>
<dbReference type="Gene3D" id="3.40.50.720">
    <property type="entry name" value="NAD(P)-binding Rossmann-like Domain"/>
    <property type="match status" value="1"/>
</dbReference>
<keyword evidence="3" id="KW-1185">Reference proteome</keyword>
<proteinExistence type="predicted"/>
<dbReference type="PANTHER" id="PTHR43162:SF1">
    <property type="entry name" value="PRESTALK A DIFFERENTIATION PROTEIN A"/>
    <property type="match status" value="1"/>
</dbReference>
<dbReference type="PANTHER" id="PTHR43162">
    <property type="match status" value="1"/>
</dbReference>
<comment type="caution">
    <text evidence="2">The sequence shown here is derived from an EMBL/GenBank/DDBJ whole genome shotgun (WGS) entry which is preliminary data.</text>
</comment>
<reference evidence="3" key="1">
    <citation type="journal article" date="2019" name="Int. J. Syst. Evol. Microbiol.">
        <title>The Global Catalogue of Microorganisms (GCM) 10K type strain sequencing project: providing services to taxonomists for standard genome sequencing and annotation.</title>
        <authorList>
            <consortium name="The Broad Institute Genomics Platform"/>
            <consortium name="The Broad Institute Genome Sequencing Center for Infectious Disease"/>
            <person name="Wu L."/>
            <person name="Ma J."/>
        </authorList>
    </citation>
    <scope>NUCLEOTIDE SEQUENCE [LARGE SCALE GENOMIC DNA]</scope>
    <source>
        <strain evidence="3">JCM 12762</strain>
    </source>
</reference>
<dbReference type="InterPro" id="IPR036291">
    <property type="entry name" value="NAD(P)-bd_dom_sf"/>
</dbReference>
<dbReference type="EMBL" id="BAAAKW010000024">
    <property type="protein sequence ID" value="GAA1214570.1"/>
    <property type="molecule type" value="Genomic_DNA"/>
</dbReference>
<evidence type="ECO:0000313" key="2">
    <source>
        <dbReference type="EMBL" id="GAA1214570.1"/>
    </source>
</evidence>
<dbReference type="SUPFAM" id="SSF51735">
    <property type="entry name" value="NAD(P)-binding Rossmann-fold domains"/>
    <property type="match status" value="1"/>
</dbReference>
<dbReference type="InterPro" id="IPR016040">
    <property type="entry name" value="NAD(P)-bd_dom"/>
</dbReference>
<sequence>MILVTGATGRLGKPTVALLTDSGHEVRSLSRRPGPGVVVADLSTGTGLADALAGVSAVVHLASGANAHDSQQTRQLLRAIAAHPVDHLIFMSIVGVDEHALAFYRDKHLSEQLIAASGIPYTILRATQFHSFIARLFVAQRRLPVTVVPSFSIQPVSIEEVAERLVELVDAGPSQRVRDFAGPEQLSFRELANEWNVAHSLRRRVWSLPLPGAAGRSFSRGVHLASLPGDAHVTFAEYARTHAESAMR</sequence>
<dbReference type="InterPro" id="IPR051604">
    <property type="entry name" value="Ergot_Alk_Oxidoreductase"/>
</dbReference>
<name>A0ABP4G5K0_9MICO</name>
<feature type="domain" description="NAD(P)-binding" evidence="1">
    <location>
        <begin position="6"/>
        <end position="131"/>
    </location>
</feature>
<organism evidence="2 3">
    <name type="scientific">Rhodoglobus aureus</name>
    <dbReference type="NCBI Taxonomy" id="191497"/>
    <lineage>
        <taxon>Bacteria</taxon>
        <taxon>Bacillati</taxon>
        <taxon>Actinomycetota</taxon>
        <taxon>Actinomycetes</taxon>
        <taxon>Micrococcales</taxon>
        <taxon>Microbacteriaceae</taxon>
        <taxon>Rhodoglobus</taxon>
    </lineage>
</organism>
<evidence type="ECO:0000313" key="3">
    <source>
        <dbReference type="Proteomes" id="UP001500943"/>
    </source>
</evidence>
<evidence type="ECO:0000259" key="1">
    <source>
        <dbReference type="Pfam" id="PF13460"/>
    </source>
</evidence>
<dbReference type="Pfam" id="PF13460">
    <property type="entry name" value="NAD_binding_10"/>
    <property type="match status" value="1"/>
</dbReference>